<accession>A0A412GVE3</accession>
<protein>
    <recommendedName>
        <fullName evidence="2">SusE outer membrane protein domain-containing protein</fullName>
    </recommendedName>
</protein>
<feature type="domain" description="SusE outer membrane protein" evidence="2">
    <location>
        <begin position="24"/>
        <end position="132"/>
    </location>
</feature>
<dbReference type="AlphaFoldDB" id="A0A412GVE3"/>
<keyword evidence="4" id="KW-1185">Reference proteome</keyword>
<comment type="caution">
    <text evidence="3">The sequence shown here is derived from an EMBL/GenBank/DDBJ whole genome shotgun (WGS) entry which is preliminary data.</text>
</comment>
<evidence type="ECO:0000259" key="2">
    <source>
        <dbReference type="Pfam" id="PF14292"/>
    </source>
</evidence>
<evidence type="ECO:0000313" key="4">
    <source>
        <dbReference type="Proteomes" id="UP000285864"/>
    </source>
</evidence>
<sequence>MMKLRFFYVFAMCMTVLFSTSCTKDMEYKDVQVSPVTQLYEPTDGQSVTLVASSTASLFFEWAAAKAEDSGSPLYEVVFDKEDGNFTNPIYRVVADNNGVRNYATITHKVLDKIGKAAGINGGETGTVKWTVVASRGLNSAMATEARTLTITCLKGFTELPNQVYLTGEATEGGTDIAQAVPCSMPNELGVFEVFTKLEEGKSYRLVDNNSADAKSYYINESGVIIEGQGETTVNKGGVYRIVLDFTTASVKMTEIQSMGFFFCPSNEVTFELPYKGNGVFEGEDLIEFKQESWGRDQRYKFLMTYADGTTQMWGTKNTTDSAPGEAAADDPYFYIAETPNNQWDQKWKLNNEFDGAADGANPGAVTRISVIFSGDNYTHHVELVK</sequence>
<dbReference type="EMBL" id="QRUU01000009">
    <property type="protein sequence ID" value="RGR98837.1"/>
    <property type="molecule type" value="Genomic_DNA"/>
</dbReference>
<reference evidence="3 4" key="1">
    <citation type="submission" date="2018-08" db="EMBL/GenBank/DDBJ databases">
        <title>A genome reference for cultivated species of the human gut microbiota.</title>
        <authorList>
            <person name="Zou Y."/>
            <person name="Xue W."/>
            <person name="Luo G."/>
        </authorList>
    </citation>
    <scope>NUCLEOTIDE SEQUENCE [LARGE SCALE GENOMIC DNA]</scope>
    <source>
        <strain evidence="3 4">AF24-2</strain>
    </source>
</reference>
<evidence type="ECO:0000256" key="1">
    <source>
        <dbReference type="SAM" id="SignalP"/>
    </source>
</evidence>
<feature type="chain" id="PRO_5019557583" description="SusE outer membrane protein domain-containing protein" evidence="1">
    <location>
        <begin position="25"/>
        <end position="386"/>
    </location>
</feature>
<evidence type="ECO:0000313" key="3">
    <source>
        <dbReference type="EMBL" id="RGR98837.1"/>
    </source>
</evidence>
<dbReference type="PROSITE" id="PS51257">
    <property type="entry name" value="PROKAR_LIPOPROTEIN"/>
    <property type="match status" value="1"/>
</dbReference>
<dbReference type="Proteomes" id="UP000285864">
    <property type="component" value="Unassembled WGS sequence"/>
</dbReference>
<dbReference type="InterPro" id="IPR025970">
    <property type="entry name" value="SusE"/>
</dbReference>
<feature type="signal peptide" evidence="1">
    <location>
        <begin position="1"/>
        <end position="24"/>
    </location>
</feature>
<dbReference type="RefSeq" id="WP_118483280.1">
    <property type="nucleotide sequence ID" value="NZ_CAUGSU010000011.1"/>
</dbReference>
<proteinExistence type="predicted"/>
<name>A0A412GVE3_9BACT</name>
<organism evidence="3 4">
    <name type="scientific">Phocaeicola coprocola</name>
    <dbReference type="NCBI Taxonomy" id="310298"/>
    <lineage>
        <taxon>Bacteria</taxon>
        <taxon>Pseudomonadati</taxon>
        <taxon>Bacteroidota</taxon>
        <taxon>Bacteroidia</taxon>
        <taxon>Bacteroidales</taxon>
        <taxon>Bacteroidaceae</taxon>
        <taxon>Phocaeicola</taxon>
    </lineage>
</organism>
<keyword evidence="1" id="KW-0732">Signal</keyword>
<gene>
    <name evidence="3" type="ORF">DWY20_03235</name>
</gene>
<dbReference type="Gene3D" id="2.60.40.3620">
    <property type="match status" value="1"/>
</dbReference>
<dbReference type="Pfam" id="PF14292">
    <property type="entry name" value="SusE"/>
    <property type="match status" value="1"/>
</dbReference>